<comment type="catalytic activity">
    <reaction evidence="6 7">
        <text>D-erythro-1-(imidazol-4-yl)glycerol 3-phosphate = 3-(imidazol-4-yl)-2-oxopropyl phosphate + H2O</text>
        <dbReference type="Rhea" id="RHEA:11040"/>
        <dbReference type="ChEBI" id="CHEBI:15377"/>
        <dbReference type="ChEBI" id="CHEBI:57766"/>
        <dbReference type="ChEBI" id="CHEBI:58278"/>
        <dbReference type="EC" id="4.2.1.19"/>
    </reaction>
</comment>
<evidence type="ECO:0000256" key="4">
    <source>
        <dbReference type="ARBA" id="ARBA00023102"/>
    </source>
</evidence>
<dbReference type="FunFam" id="3.30.230.40:FF:000001">
    <property type="entry name" value="Imidazoleglycerol-phosphate dehydratase HisB"/>
    <property type="match status" value="1"/>
</dbReference>
<evidence type="ECO:0000313" key="9">
    <source>
        <dbReference type="Proteomes" id="UP000654279"/>
    </source>
</evidence>
<organism evidence="8 9">
    <name type="scientific">Luoshenia tenuis</name>
    <dbReference type="NCBI Taxonomy" id="2763654"/>
    <lineage>
        <taxon>Bacteria</taxon>
        <taxon>Bacillati</taxon>
        <taxon>Bacillota</taxon>
        <taxon>Clostridia</taxon>
        <taxon>Christensenellales</taxon>
        <taxon>Christensenellaceae</taxon>
        <taxon>Luoshenia</taxon>
    </lineage>
</organism>
<accession>A0A926CXB3</accession>
<dbReference type="PROSITE" id="PS00954">
    <property type="entry name" value="IGP_DEHYDRATASE_1"/>
    <property type="match status" value="1"/>
</dbReference>
<dbReference type="InterPro" id="IPR020565">
    <property type="entry name" value="ImidazoleglycerP_deHydtase_CS"/>
</dbReference>
<comment type="pathway">
    <text evidence="1 6 7">Amino-acid biosynthesis; L-histidine biosynthesis; L-histidine from 5-phospho-alpha-D-ribose 1-diphosphate: step 6/9.</text>
</comment>
<dbReference type="InterPro" id="IPR020568">
    <property type="entry name" value="Ribosomal_Su5_D2-typ_SF"/>
</dbReference>
<dbReference type="NCBIfam" id="NF002111">
    <property type="entry name" value="PRK00951.2-1"/>
    <property type="match status" value="1"/>
</dbReference>
<proteinExistence type="inferred from homology"/>
<evidence type="ECO:0000256" key="7">
    <source>
        <dbReference type="RuleBase" id="RU000599"/>
    </source>
</evidence>
<dbReference type="AlphaFoldDB" id="A0A926CXB3"/>
<dbReference type="EC" id="4.2.1.19" evidence="6 7"/>
<dbReference type="Gene3D" id="3.30.230.40">
    <property type="entry name" value="Imidazole glycerol phosphate dehydratase, domain 1"/>
    <property type="match status" value="2"/>
</dbReference>
<protein>
    <recommendedName>
        <fullName evidence="2 6">Imidazoleglycerol-phosphate dehydratase</fullName>
        <shortName evidence="6">IGPD</shortName>
        <ecNumber evidence="6 7">4.2.1.19</ecNumber>
    </recommendedName>
</protein>
<dbReference type="Proteomes" id="UP000654279">
    <property type="component" value="Unassembled WGS sequence"/>
</dbReference>
<dbReference type="HAMAP" id="MF_00076">
    <property type="entry name" value="HisB"/>
    <property type="match status" value="1"/>
</dbReference>
<dbReference type="GO" id="GO:0000105">
    <property type="term" value="P:L-histidine biosynthetic process"/>
    <property type="evidence" value="ECO:0007669"/>
    <property type="project" value="UniProtKB-UniRule"/>
</dbReference>
<dbReference type="Pfam" id="PF00475">
    <property type="entry name" value="IGPD"/>
    <property type="match status" value="1"/>
</dbReference>
<dbReference type="GO" id="GO:0004424">
    <property type="term" value="F:imidazoleglycerol-phosphate dehydratase activity"/>
    <property type="evidence" value="ECO:0007669"/>
    <property type="project" value="UniProtKB-UniRule"/>
</dbReference>
<keyword evidence="5 6" id="KW-0456">Lyase</keyword>
<comment type="similarity">
    <text evidence="6 7">Belongs to the imidazoleglycerol-phosphate dehydratase family.</text>
</comment>
<dbReference type="EMBL" id="JACRSO010000001">
    <property type="protein sequence ID" value="MBC8528415.1"/>
    <property type="molecule type" value="Genomic_DNA"/>
</dbReference>
<evidence type="ECO:0000256" key="5">
    <source>
        <dbReference type="ARBA" id="ARBA00023239"/>
    </source>
</evidence>
<name>A0A926CXB3_9FIRM</name>
<dbReference type="CDD" id="cd07914">
    <property type="entry name" value="IGPD"/>
    <property type="match status" value="1"/>
</dbReference>
<keyword evidence="6" id="KW-0963">Cytoplasm</keyword>
<evidence type="ECO:0000256" key="3">
    <source>
        <dbReference type="ARBA" id="ARBA00022605"/>
    </source>
</evidence>
<dbReference type="RefSeq" id="WP_249284434.1">
    <property type="nucleotide sequence ID" value="NZ_JACRSO010000001.1"/>
</dbReference>
<sequence length="195" mass="20911">MARTGEVARKTAETDVALQLAIDGTGASQIDTGVGFLNHMLTLLSKHGMMDLQVRCKGDLEVDAHHTVEDIGLCLGQALRQAAGDKRGIARYGTFYVPMDEALVRVALDFSGRPFFVLRGALPYALLGQMDTGLVTEFFRAVAMEAGLTLHIDILAGENAHHMVEGAFKAFGRALRAALTLDAREQGIPSTKGSL</sequence>
<dbReference type="PANTHER" id="PTHR23133">
    <property type="entry name" value="IMIDAZOLEGLYCEROL-PHOSPHATE DEHYDRATASE HIS7"/>
    <property type="match status" value="1"/>
</dbReference>
<gene>
    <name evidence="6 8" type="primary">hisB</name>
    <name evidence="8" type="ORF">H8699_03065</name>
</gene>
<keyword evidence="9" id="KW-1185">Reference proteome</keyword>
<evidence type="ECO:0000256" key="6">
    <source>
        <dbReference type="HAMAP-Rule" id="MF_00076"/>
    </source>
</evidence>
<dbReference type="InterPro" id="IPR000807">
    <property type="entry name" value="ImidazoleglycerolP_deHydtase"/>
</dbReference>
<dbReference type="GO" id="GO:0005737">
    <property type="term" value="C:cytoplasm"/>
    <property type="evidence" value="ECO:0007669"/>
    <property type="project" value="UniProtKB-SubCell"/>
</dbReference>
<dbReference type="PANTHER" id="PTHR23133:SF2">
    <property type="entry name" value="IMIDAZOLEGLYCEROL-PHOSPHATE DEHYDRATASE"/>
    <property type="match status" value="1"/>
</dbReference>
<keyword evidence="4 6" id="KW-0368">Histidine biosynthesis</keyword>
<comment type="subcellular location">
    <subcellularLocation>
        <location evidence="6 7">Cytoplasm</location>
    </subcellularLocation>
</comment>
<dbReference type="NCBIfam" id="NF002114">
    <property type="entry name" value="PRK00951.2-4"/>
    <property type="match status" value="1"/>
</dbReference>
<reference evidence="8" key="1">
    <citation type="submission" date="2020-08" db="EMBL/GenBank/DDBJ databases">
        <title>Genome public.</title>
        <authorList>
            <person name="Liu C."/>
            <person name="Sun Q."/>
        </authorList>
    </citation>
    <scope>NUCLEOTIDE SEQUENCE</scope>
    <source>
        <strain evidence="8">NSJ-44</strain>
    </source>
</reference>
<evidence type="ECO:0000313" key="8">
    <source>
        <dbReference type="EMBL" id="MBC8528415.1"/>
    </source>
</evidence>
<evidence type="ECO:0000256" key="2">
    <source>
        <dbReference type="ARBA" id="ARBA00016664"/>
    </source>
</evidence>
<dbReference type="PROSITE" id="PS00955">
    <property type="entry name" value="IGP_DEHYDRATASE_2"/>
    <property type="match status" value="1"/>
</dbReference>
<dbReference type="FunFam" id="3.30.230.40:FF:000003">
    <property type="entry name" value="Imidazoleglycerol-phosphate dehydratase HisB"/>
    <property type="match status" value="1"/>
</dbReference>
<evidence type="ECO:0000256" key="1">
    <source>
        <dbReference type="ARBA" id="ARBA00005047"/>
    </source>
</evidence>
<dbReference type="SUPFAM" id="SSF54211">
    <property type="entry name" value="Ribosomal protein S5 domain 2-like"/>
    <property type="match status" value="2"/>
</dbReference>
<keyword evidence="3 6" id="KW-0028">Amino-acid biosynthesis</keyword>
<dbReference type="InterPro" id="IPR038494">
    <property type="entry name" value="IGPD_sf"/>
</dbReference>
<comment type="caution">
    <text evidence="8">The sequence shown here is derived from an EMBL/GenBank/DDBJ whole genome shotgun (WGS) entry which is preliminary data.</text>
</comment>